<dbReference type="HOGENOM" id="CLU_3143593_0_0_1"/>
<evidence type="ECO:0000313" key="1">
    <source>
        <dbReference type="EMBL" id="EAT81131.1"/>
    </source>
</evidence>
<dbReference type="KEGG" id="pno:SNOG_11423"/>
<protein>
    <submittedName>
        <fullName evidence="1">Uncharacterized protein</fullName>
    </submittedName>
</protein>
<name>Q0U9Z1_PHANO</name>
<dbReference type="RefSeq" id="XP_001801666.1">
    <property type="nucleotide sequence ID" value="XM_001801614.1"/>
</dbReference>
<dbReference type="AlphaFoldDB" id="Q0U9Z1"/>
<accession>Q0U9Z1</accession>
<dbReference type="EMBL" id="CH445343">
    <property type="protein sequence ID" value="EAT81131.1"/>
    <property type="molecule type" value="Genomic_DNA"/>
</dbReference>
<reference evidence="2" key="1">
    <citation type="journal article" date="2007" name="Plant Cell">
        <title>Dothideomycete-plant interactions illuminated by genome sequencing and EST analysis of the wheat pathogen Stagonospora nodorum.</title>
        <authorList>
            <person name="Hane J.K."/>
            <person name="Lowe R.G."/>
            <person name="Solomon P.S."/>
            <person name="Tan K.C."/>
            <person name="Schoch C.L."/>
            <person name="Spatafora J.W."/>
            <person name="Crous P.W."/>
            <person name="Kodira C."/>
            <person name="Birren B.W."/>
            <person name="Galagan J.E."/>
            <person name="Torriani S.F."/>
            <person name="McDonald B.A."/>
            <person name="Oliver R.P."/>
        </authorList>
    </citation>
    <scope>NUCLEOTIDE SEQUENCE [LARGE SCALE GENOMIC DNA]</scope>
    <source>
        <strain evidence="2">SN15 / ATCC MYA-4574 / FGSC 10173</strain>
    </source>
</reference>
<evidence type="ECO:0000313" key="2">
    <source>
        <dbReference type="Proteomes" id="UP000001055"/>
    </source>
</evidence>
<sequence length="49" mass="5295">MSRKHTAATHNIITGLRNGAGPYHPALRATPMASRALSIFLEVHWDGLG</sequence>
<gene>
    <name evidence="1" type="ORF">SNOG_11423</name>
</gene>
<dbReference type="GeneID" id="5978574"/>
<dbReference type="InParanoid" id="Q0U9Z1"/>
<organism evidence="1 2">
    <name type="scientific">Phaeosphaeria nodorum (strain SN15 / ATCC MYA-4574 / FGSC 10173)</name>
    <name type="common">Glume blotch fungus</name>
    <name type="synonym">Parastagonospora nodorum</name>
    <dbReference type="NCBI Taxonomy" id="321614"/>
    <lineage>
        <taxon>Eukaryota</taxon>
        <taxon>Fungi</taxon>
        <taxon>Dikarya</taxon>
        <taxon>Ascomycota</taxon>
        <taxon>Pezizomycotina</taxon>
        <taxon>Dothideomycetes</taxon>
        <taxon>Pleosporomycetidae</taxon>
        <taxon>Pleosporales</taxon>
        <taxon>Pleosporineae</taxon>
        <taxon>Phaeosphaeriaceae</taxon>
        <taxon>Parastagonospora</taxon>
    </lineage>
</organism>
<dbReference type="Proteomes" id="UP000001055">
    <property type="component" value="Unassembled WGS sequence"/>
</dbReference>
<proteinExistence type="predicted"/>